<reference evidence="7" key="1">
    <citation type="submission" date="2016-10" db="EMBL/GenBank/DDBJ databases">
        <authorList>
            <person name="Varghese N."/>
            <person name="Submissions S."/>
        </authorList>
    </citation>
    <scope>NUCLEOTIDE SEQUENCE [LARGE SCALE GENOMIC DNA]</scope>
    <source>
        <strain>GEY</strain>
        <strain evidence="7">DSM 9560</strain>
    </source>
</reference>
<sequence length="605" mass="69648">MSMNEQCIDYCGIFHTMIKSRLSNFLWSCIVVLFIANCSYAQRYTLKIHTPEQAILSKLSYNTTFQDSLSVYKTLNLLIAELYKQSYLTASFDTVFFVERQAHALLSIGKKYAIIHLQKGNIEDFVIEKAGLRKDFLHNQNIDFQYFISLQEKILTYWENHGYPFAQVKLDSIRLIDNQIFANIDCEKGTYIRFDTLLIEGEGKVKGDFLRNYLKIKQNEPFSQQKVKEAERLLKALPYLKLKKPLEVVFEYDRAFILITLDKIKSSQFDGIVGVLPNQEQKNRVLVTGQVNLNLANLFSTGKKLHLEWQRLRSASQLFNFEYEHPQFLKMNFDINAKLNLLKEDTSFLNIRRNIQFSYQLTPQQKVSFFTDYQTTSVTDGSTNQAAVGQESQRFIRFANTNLLSYGISYELNTLNDFLKPQKGWYIKGQVGTGNKKISPRLGSNPAVDTIFRNIDLNSTQWTLSLSMQKFFYTGKNTSLMLKTVGGAILNNQLFMNELYRLGGLNSIRGFNQNAFYASHYLVNTAEARLYFEETSYLFAFLDYAYLSYQIPTQSFQDAPLGVGAGISFATKGGVFNFAYAMGVSQFQQFAVNQAKVHFGYVSRF</sequence>
<feature type="domain" description="Bacterial surface antigen (D15)" evidence="5">
    <location>
        <begin position="297"/>
        <end position="601"/>
    </location>
</feature>
<dbReference type="AlphaFoldDB" id="A0A1I2F5F4"/>
<dbReference type="Pfam" id="PF01103">
    <property type="entry name" value="Omp85"/>
    <property type="match status" value="1"/>
</dbReference>
<dbReference type="EMBL" id="FONY01000012">
    <property type="protein sequence ID" value="SFE99938.1"/>
    <property type="molecule type" value="Genomic_DNA"/>
</dbReference>
<accession>A0A1I2F5F4</accession>
<keyword evidence="7" id="KW-1185">Reference proteome</keyword>
<evidence type="ECO:0000256" key="2">
    <source>
        <dbReference type="ARBA" id="ARBA00022452"/>
    </source>
</evidence>
<dbReference type="Proteomes" id="UP000199513">
    <property type="component" value="Unassembled WGS sequence"/>
</dbReference>
<dbReference type="OrthoDB" id="9811416at2"/>
<keyword evidence="2" id="KW-1134">Transmembrane beta strand</keyword>
<evidence type="ECO:0000313" key="6">
    <source>
        <dbReference type="EMBL" id="SFE99938.1"/>
    </source>
</evidence>
<dbReference type="PANTHER" id="PTHR12815">
    <property type="entry name" value="SORTING AND ASSEMBLY MACHINERY SAMM50 PROTEIN FAMILY MEMBER"/>
    <property type="match status" value="1"/>
</dbReference>
<comment type="subcellular location">
    <subcellularLocation>
        <location evidence="1">Membrane</location>
    </subcellularLocation>
</comment>
<dbReference type="PANTHER" id="PTHR12815:SF18">
    <property type="entry name" value="SORTING AND ASSEMBLY MACHINERY COMPONENT 50 HOMOLOG"/>
    <property type="match status" value="1"/>
</dbReference>
<keyword evidence="3" id="KW-0812">Transmembrane</keyword>
<evidence type="ECO:0000259" key="5">
    <source>
        <dbReference type="Pfam" id="PF01103"/>
    </source>
</evidence>
<dbReference type="STRING" id="1003.SAMN04488541_101272"/>
<evidence type="ECO:0000256" key="3">
    <source>
        <dbReference type="ARBA" id="ARBA00022692"/>
    </source>
</evidence>
<dbReference type="InterPro" id="IPR039910">
    <property type="entry name" value="D15-like"/>
</dbReference>
<name>A0A1I2F5F4_9BACT</name>
<organism evidence="6 7">
    <name type="scientific">Thermoflexibacter ruber</name>
    <dbReference type="NCBI Taxonomy" id="1003"/>
    <lineage>
        <taxon>Bacteria</taxon>
        <taxon>Pseudomonadati</taxon>
        <taxon>Bacteroidota</taxon>
        <taxon>Cytophagia</taxon>
        <taxon>Cytophagales</taxon>
        <taxon>Thermoflexibacteraceae</taxon>
        <taxon>Thermoflexibacter</taxon>
    </lineage>
</organism>
<evidence type="ECO:0000256" key="1">
    <source>
        <dbReference type="ARBA" id="ARBA00004370"/>
    </source>
</evidence>
<protein>
    <submittedName>
        <fullName evidence="6">Outer membrane translocation and assembly module TamA</fullName>
    </submittedName>
</protein>
<evidence type="ECO:0000256" key="4">
    <source>
        <dbReference type="ARBA" id="ARBA00023136"/>
    </source>
</evidence>
<keyword evidence="4" id="KW-0472">Membrane</keyword>
<dbReference type="Gene3D" id="3.10.20.310">
    <property type="entry name" value="membrane protein fhac"/>
    <property type="match status" value="1"/>
</dbReference>
<dbReference type="Gene3D" id="2.40.160.50">
    <property type="entry name" value="membrane protein fhac: a member of the omp85/tpsb transporter family"/>
    <property type="match status" value="1"/>
</dbReference>
<gene>
    <name evidence="6" type="ORF">SAMN04488541_101272</name>
</gene>
<proteinExistence type="predicted"/>
<dbReference type="InterPro" id="IPR000184">
    <property type="entry name" value="Bac_surfAg_D15"/>
</dbReference>
<dbReference type="GO" id="GO:0019867">
    <property type="term" value="C:outer membrane"/>
    <property type="evidence" value="ECO:0007669"/>
    <property type="project" value="InterPro"/>
</dbReference>
<evidence type="ECO:0000313" key="7">
    <source>
        <dbReference type="Proteomes" id="UP000199513"/>
    </source>
</evidence>